<organism evidence="1 2">
    <name type="scientific">Cardiocondyla obscurior</name>
    <dbReference type="NCBI Taxonomy" id="286306"/>
    <lineage>
        <taxon>Eukaryota</taxon>
        <taxon>Metazoa</taxon>
        <taxon>Ecdysozoa</taxon>
        <taxon>Arthropoda</taxon>
        <taxon>Hexapoda</taxon>
        <taxon>Insecta</taxon>
        <taxon>Pterygota</taxon>
        <taxon>Neoptera</taxon>
        <taxon>Endopterygota</taxon>
        <taxon>Hymenoptera</taxon>
        <taxon>Apocrita</taxon>
        <taxon>Aculeata</taxon>
        <taxon>Formicoidea</taxon>
        <taxon>Formicidae</taxon>
        <taxon>Myrmicinae</taxon>
        <taxon>Cardiocondyla</taxon>
    </lineage>
</organism>
<name>A0AAW2EE03_9HYME</name>
<comment type="caution">
    <text evidence="1">The sequence shown here is derived from an EMBL/GenBank/DDBJ whole genome shotgun (WGS) entry which is preliminary data.</text>
</comment>
<reference evidence="1 2" key="1">
    <citation type="submission" date="2023-03" db="EMBL/GenBank/DDBJ databases">
        <title>High recombination rates correlate with genetic variation in Cardiocondyla obscurior ants.</title>
        <authorList>
            <person name="Errbii M."/>
        </authorList>
    </citation>
    <scope>NUCLEOTIDE SEQUENCE [LARGE SCALE GENOMIC DNA]</scope>
    <source>
        <strain evidence="1">Alpha-2009</strain>
        <tissue evidence="1">Whole body</tissue>
    </source>
</reference>
<protein>
    <submittedName>
        <fullName evidence="1">Uncharacterized protein</fullName>
    </submittedName>
</protein>
<dbReference type="EMBL" id="JADYXP020000023">
    <property type="protein sequence ID" value="KAL0101946.1"/>
    <property type="molecule type" value="Genomic_DNA"/>
</dbReference>
<dbReference type="Proteomes" id="UP001430953">
    <property type="component" value="Unassembled WGS sequence"/>
</dbReference>
<keyword evidence="2" id="KW-1185">Reference proteome</keyword>
<proteinExistence type="predicted"/>
<gene>
    <name evidence="1" type="ORF">PUN28_018478</name>
</gene>
<dbReference type="AlphaFoldDB" id="A0AAW2EE03"/>
<evidence type="ECO:0000313" key="1">
    <source>
        <dbReference type="EMBL" id="KAL0101946.1"/>
    </source>
</evidence>
<sequence length="91" mass="10252">MLVAKRGFYSGRNAEELWIRNNAEAQINPKLPPSNCQLQVAACVRVTHTFGIRIAAKFEARHRNLVMHETVSPCLREAKIDIGAIDVIRIL</sequence>
<evidence type="ECO:0000313" key="2">
    <source>
        <dbReference type="Proteomes" id="UP001430953"/>
    </source>
</evidence>
<accession>A0AAW2EE03</accession>